<dbReference type="InterPro" id="IPR013901">
    <property type="entry name" value="Anthrone_oxy"/>
</dbReference>
<gene>
    <name evidence="2" type="ORF">SAMN05660657_03939</name>
</gene>
<keyword evidence="3" id="KW-1185">Reference proteome</keyword>
<dbReference type="AlphaFoldDB" id="A0A1I7C0K6"/>
<dbReference type="EMBL" id="FPBA01000017">
    <property type="protein sequence ID" value="SFT92982.1"/>
    <property type="molecule type" value="Genomic_DNA"/>
</dbReference>
<name>A0A1I7C0K6_9ACTN</name>
<keyword evidence="1" id="KW-0472">Membrane</keyword>
<proteinExistence type="predicted"/>
<evidence type="ECO:0008006" key="4">
    <source>
        <dbReference type="Google" id="ProtNLM"/>
    </source>
</evidence>
<dbReference type="PANTHER" id="PTHR36535:SF1">
    <property type="entry name" value="DUF1772 DOMAIN-CONTAINING PROTEIN"/>
    <property type="match status" value="1"/>
</dbReference>
<sequence length="165" mass="17756">MEQQRTRGVARWRRPLALVSAVLTGLLAGGMLLIQVVLVPFWRATPPAEFRQWFTAHAERIRELMIPLGAGAGVSSAASAVIHLVGRRQQGPSSLAAAVATGGVLAITLTVNEPANHRFTDGSLSDAETRDLLRTWVRWHQVRVVLGLAAAVAAAAALGERNRER</sequence>
<evidence type="ECO:0000256" key="1">
    <source>
        <dbReference type="SAM" id="Phobius"/>
    </source>
</evidence>
<feature type="transmembrane region" description="Helical" evidence="1">
    <location>
        <begin position="140"/>
        <end position="159"/>
    </location>
</feature>
<keyword evidence="1" id="KW-0812">Transmembrane</keyword>
<evidence type="ECO:0000313" key="2">
    <source>
        <dbReference type="EMBL" id="SFT92982.1"/>
    </source>
</evidence>
<organism evidence="2 3">
    <name type="scientific">Geodermatophilus amargosae</name>
    <dbReference type="NCBI Taxonomy" id="1296565"/>
    <lineage>
        <taxon>Bacteria</taxon>
        <taxon>Bacillati</taxon>
        <taxon>Actinomycetota</taxon>
        <taxon>Actinomycetes</taxon>
        <taxon>Geodermatophilales</taxon>
        <taxon>Geodermatophilaceae</taxon>
        <taxon>Geodermatophilus</taxon>
    </lineage>
</organism>
<dbReference type="Proteomes" id="UP000199546">
    <property type="component" value="Unassembled WGS sequence"/>
</dbReference>
<keyword evidence="1" id="KW-1133">Transmembrane helix</keyword>
<accession>A0A1I7C0K6</accession>
<protein>
    <recommendedName>
        <fullName evidence="4">DUF1772 domain-containing protein</fullName>
    </recommendedName>
</protein>
<dbReference type="PANTHER" id="PTHR36535">
    <property type="entry name" value="YALI0E30327P"/>
    <property type="match status" value="1"/>
</dbReference>
<dbReference type="OrthoDB" id="5192447at2"/>
<feature type="transmembrane region" description="Helical" evidence="1">
    <location>
        <begin position="64"/>
        <end position="86"/>
    </location>
</feature>
<dbReference type="RefSeq" id="WP_093582025.1">
    <property type="nucleotide sequence ID" value="NZ_FPBA01000017.1"/>
</dbReference>
<dbReference type="Pfam" id="PF08592">
    <property type="entry name" value="Anthrone_oxy"/>
    <property type="match status" value="1"/>
</dbReference>
<evidence type="ECO:0000313" key="3">
    <source>
        <dbReference type="Proteomes" id="UP000199546"/>
    </source>
</evidence>
<feature type="transmembrane region" description="Helical" evidence="1">
    <location>
        <begin position="93"/>
        <end position="111"/>
    </location>
</feature>
<feature type="transmembrane region" description="Helical" evidence="1">
    <location>
        <begin position="21"/>
        <end position="44"/>
    </location>
</feature>
<reference evidence="3" key="1">
    <citation type="submission" date="2016-10" db="EMBL/GenBank/DDBJ databases">
        <authorList>
            <person name="Varghese N."/>
            <person name="Submissions S."/>
        </authorList>
    </citation>
    <scope>NUCLEOTIDE SEQUENCE [LARGE SCALE GENOMIC DNA]</scope>
    <source>
        <strain evidence="3">DSM 46136</strain>
    </source>
</reference>